<keyword evidence="1" id="KW-0732">Signal</keyword>
<reference evidence="2 3" key="1">
    <citation type="submission" date="2020-08" db="EMBL/GenBank/DDBJ databases">
        <title>Draft genome sequence of Parasphingopyxis sp. GrpM-11.</title>
        <authorList>
            <person name="Oh J."/>
            <person name="Roh D.-H."/>
        </authorList>
    </citation>
    <scope>NUCLEOTIDE SEQUENCE [LARGE SCALE GENOMIC DNA]</scope>
    <source>
        <strain evidence="2 3">GrpM-11</strain>
    </source>
</reference>
<accession>A0A842HV51</accession>
<gene>
    <name evidence="2" type="ORF">H6P80_09665</name>
</gene>
<evidence type="ECO:0000313" key="2">
    <source>
        <dbReference type="EMBL" id="MBC2777888.1"/>
    </source>
</evidence>
<evidence type="ECO:0000313" key="3">
    <source>
        <dbReference type="Proteomes" id="UP000564378"/>
    </source>
</evidence>
<sequence>MKNRTSRIGRIAAIAAMMGLLVSGAAHISAQASRAAVDLSSDTGRFELADHIEELVRDRRDLEIEPAGYARRYGQTGPGASEPDTDLVYGVYENMGPNIGAVTWTDEALVPSIDDGGCAAVELTYSINRDEIVSIRCNGVA</sequence>
<dbReference type="EMBL" id="JACJVJ010000002">
    <property type="protein sequence ID" value="MBC2777888.1"/>
    <property type="molecule type" value="Genomic_DNA"/>
</dbReference>
<feature type="chain" id="PRO_5032921907" evidence="1">
    <location>
        <begin position="29"/>
        <end position="141"/>
    </location>
</feature>
<comment type="caution">
    <text evidence="2">The sequence shown here is derived from an EMBL/GenBank/DDBJ whole genome shotgun (WGS) entry which is preliminary data.</text>
</comment>
<dbReference type="AlphaFoldDB" id="A0A842HV51"/>
<organism evidence="2 3">
    <name type="scientific">Parasphingopyxis marina</name>
    <dbReference type="NCBI Taxonomy" id="2761622"/>
    <lineage>
        <taxon>Bacteria</taxon>
        <taxon>Pseudomonadati</taxon>
        <taxon>Pseudomonadota</taxon>
        <taxon>Alphaproteobacteria</taxon>
        <taxon>Sphingomonadales</taxon>
        <taxon>Sphingomonadaceae</taxon>
        <taxon>Parasphingopyxis</taxon>
    </lineage>
</organism>
<name>A0A842HV51_9SPHN</name>
<proteinExistence type="predicted"/>
<dbReference type="RefSeq" id="WP_185801191.1">
    <property type="nucleotide sequence ID" value="NZ_JACJVJ010000002.1"/>
</dbReference>
<dbReference type="Proteomes" id="UP000564378">
    <property type="component" value="Unassembled WGS sequence"/>
</dbReference>
<keyword evidence="3" id="KW-1185">Reference proteome</keyword>
<evidence type="ECO:0000256" key="1">
    <source>
        <dbReference type="SAM" id="SignalP"/>
    </source>
</evidence>
<feature type="signal peptide" evidence="1">
    <location>
        <begin position="1"/>
        <end position="28"/>
    </location>
</feature>
<protein>
    <submittedName>
        <fullName evidence="2">Uncharacterized protein</fullName>
    </submittedName>
</protein>